<keyword evidence="2" id="KW-0732">Signal</keyword>
<dbReference type="InterPro" id="IPR029058">
    <property type="entry name" value="AB_hydrolase_fold"/>
</dbReference>
<evidence type="ECO:0000313" key="5">
    <source>
        <dbReference type="Proteomes" id="UP000315349"/>
    </source>
</evidence>
<evidence type="ECO:0000259" key="3">
    <source>
        <dbReference type="Pfam" id="PF20434"/>
    </source>
</evidence>
<sequence precursor="true">MRTEICVFILLMLTSITPTSAQDKADQAKGKAKQLAAIEEKITIRNDVEYAMVGDVRLKLNFYTPKTSANGPLPCIVWIHGGGWQNGDKSSGLARVGKWVATGDYAGASIGYRLTDVASWPAQIHDCKAAIRYLRANATQLGIDPERIGVWGSSAGGHLVSLLGTSGDVKELEGDLGTTGVGSRVTCVVDYCGPSDFLRFDTDAPKMSQPGQPVYKLFGGPLKEKLEMAKQASPTTHVSKDDPPFLIVHGTADKTVPLDQGVSFYQRQRDAGMSTILVKIEGGGHGIGGSEIESRVKSFFDRNLRGKDVTVSDAVIAANE</sequence>
<feature type="chain" id="PRO_5022069660" evidence="2">
    <location>
        <begin position="22"/>
        <end position="320"/>
    </location>
</feature>
<dbReference type="EC" id="3.1.1.1" evidence="4"/>
<reference evidence="4 5" key="1">
    <citation type="submission" date="2019-02" db="EMBL/GenBank/DDBJ databases">
        <title>Deep-cultivation of Planctomycetes and their phenomic and genomic characterization uncovers novel biology.</title>
        <authorList>
            <person name="Wiegand S."/>
            <person name="Jogler M."/>
            <person name="Boedeker C."/>
            <person name="Pinto D."/>
            <person name="Vollmers J."/>
            <person name="Rivas-Marin E."/>
            <person name="Kohn T."/>
            <person name="Peeters S.H."/>
            <person name="Heuer A."/>
            <person name="Rast P."/>
            <person name="Oberbeckmann S."/>
            <person name="Bunk B."/>
            <person name="Jeske O."/>
            <person name="Meyerdierks A."/>
            <person name="Storesund J.E."/>
            <person name="Kallscheuer N."/>
            <person name="Luecker S."/>
            <person name="Lage O.M."/>
            <person name="Pohl T."/>
            <person name="Merkel B.J."/>
            <person name="Hornburger P."/>
            <person name="Mueller R.-W."/>
            <person name="Bruemmer F."/>
            <person name="Labrenz M."/>
            <person name="Spormann A.M."/>
            <person name="Op den Camp H."/>
            <person name="Overmann J."/>
            <person name="Amann R."/>
            <person name="Jetten M.S.M."/>
            <person name="Mascher T."/>
            <person name="Medema M.H."/>
            <person name="Devos D.P."/>
            <person name="Kaster A.-K."/>
            <person name="Ovreas L."/>
            <person name="Rohde M."/>
            <person name="Galperin M.Y."/>
            <person name="Jogler C."/>
        </authorList>
    </citation>
    <scope>NUCLEOTIDE SEQUENCE [LARGE SCALE GENOMIC DNA]</scope>
    <source>
        <strain evidence="4 5">Spb1</strain>
    </source>
</reference>
<dbReference type="KEGG" id="peh:Spb1_21610"/>
<dbReference type="AlphaFoldDB" id="A0A518GNM4"/>
<accession>A0A518GNM4</accession>
<proteinExistence type="predicted"/>
<dbReference type="Gene3D" id="3.40.50.1820">
    <property type="entry name" value="alpha/beta hydrolase"/>
    <property type="match status" value="1"/>
</dbReference>
<feature type="domain" description="BD-FAE-like" evidence="3">
    <location>
        <begin position="60"/>
        <end position="266"/>
    </location>
</feature>
<dbReference type="GO" id="GO:0106435">
    <property type="term" value="F:carboxylesterase activity"/>
    <property type="evidence" value="ECO:0007669"/>
    <property type="project" value="UniProtKB-EC"/>
</dbReference>
<feature type="signal peptide" evidence="2">
    <location>
        <begin position="1"/>
        <end position="21"/>
    </location>
</feature>
<dbReference type="Proteomes" id="UP000315349">
    <property type="component" value="Chromosome"/>
</dbReference>
<evidence type="ECO:0000313" key="4">
    <source>
        <dbReference type="EMBL" id="QDV30233.1"/>
    </source>
</evidence>
<organism evidence="4 5">
    <name type="scientific">Planctopirus ephydatiae</name>
    <dbReference type="NCBI Taxonomy" id="2528019"/>
    <lineage>
        <taxon>Bacteria</taxon>
        <taxon>Pseudomonadati</taxon>
        <taxon>Planctomycetota</taxon>
        <taxon>Planctomycetia</taxon>
        <taxon>Planctomycetales</taxon>
        <taxon>Planctomycetaceae</taxon>
        <taxon>Planctopirus</taxon>
    </lineage>
</organism>
<dbReference type="InterPro" id="IPR050300">
    <property type="entry name" value="GDXG_lipolytic_enzyme"/>
</dbReference>
<dbReference type="InterPro" id="IPR049492">
    <property type="entry name" value="BD-FAE-like_dom"/>
</dbReference>
<gene>
    <name evidence="4" type="primary">nlhH_2</name>
    <name evidence="4" type="ORF">Spb1_21610</name>
</gene>
<dbReference type="SUPFAM" id="SSF53474">
    <property type="entry name" value="alpha/beta-Hydrolases"/>
    <property type="match status" value="1"/>
</dbReference>
<evidence type="ECO:0000256" key="1">
    <source>
        <dbReference type="ARBA" id="ARBA00022801"/>
    </source>
</evidence>
<dbReference type="PANTHER" id="PTHR48081:SF13">
    <property type="entry name" value="ALPHA_BETA HYDROLASE"/>
    <property type="match status" value="1"/>
</dbReference>
<dbReference type="EMBL" id="CP036299">
    <property type="protein sequence ID" value="QDV30233.1"/>
    <property type="molecule type" value="Genomic_DNA"/>
</dbReference>
<evidence type="ECO:0000256" key="2">
    <source>
        <dbReference type="SAM" id="SignalP"/>
    </source>
</evidence>
<keyword evidence="1 4" id="KW-0378">Hydrolase</keyword>
<keyword evidence="5" id="KW-1185">Reference proteome</keyword>
<protein>
    <submittedName>
        <fullName evidence="4">Carboxylesterase NlhH</fullName>
        <ecNumber evidence="4">3.1.1.1</ecNumber>
    </submittedName>
</protein>
<dbReference type="Pfam" id="PF20434">
    <property type="entry name" value="BD-FAE"/>
    <property type="match status" value="1"/>
</dbReference>
<name>A0A518GNM4_9PLAN</name>
<dbReference type="PANTHER" id="PTHR48081">
    <property type="entry name" value="AB HYDROLASE SUPERFAMILY PROTEIN C4A8.06C"/>
    <property type="match status" value="1"/>
</dbReference>